<evidence type="ECO:0000256" key="3">
    <source>
        <dbReference type="ARBA" id="ARBA00023163"/>
    </source>
</evidence>
<dbReference type="SUPFAM" id="SSF46689">
    <property type="entry name" value="Homeodomain-like"/>
    <property type="match status" value="1"/>
</dbReference>
<dbReference type="Gene3D" id="1.10.357.10">
    <property type="entry name" value="Tetracycline Repressor, domain 2"/>
    <property type="match status" value="1"/>
</dbReference>
<protein>
    <submittedName>
        <fullName evidence="6">TetR/AcrR family transcriptional regulator</fullName>
    </submittedName>
</protein>
<dbReference type="InterPro" id="IPR001647">
    <property type="entry name" value="HTH_TetR"/>
</dbReference>
<evidence type="ECO:0000313" key="6">
    <source>
        <dbReference type="EMBL" id="NUW32981.1"/>
    </source>
</evidence>
<evidence type="ECO:0000256" key="1">
    <source>
        <dbReference type="ARBA" id="ARBA00023015"/>
    </source>
</evidence>
<gene>
    <name evidence="6" type="ORF">HTZ77_16280</name>
</gene>
<comment type="caution">
    <text evidence="6">The sequence shown here is derived from an EMBL/GenBank/DDBJ whole genome shotgun (WGS) entry which is preliminary data.</text>
</comment>
<dbReference type="GO" id="GO:0003677">
    <property type="term" value="F:DNA binding"/>
    <property type="evidence" value="ECO:0007669"/>
    <property type="project" value="UniProtKB-UniRule"/>
</dbReference>
<dbReference type="Pfam" id="PF00440">
    <property type="entry name" value="TetR_N"/>
    <property type="match status" value="1"/>
</dbReference>
<keyword evidence="7" id="KW-1185">Reference proteome</keyword>
<dbReference type="PRINTS" id="PR00455">
    <property type="entry name" value="HTHTETR"/>
</dbReference>
<accession>A0A7Y6I7H0</accession>
<dbReference type="PANTHER" id="PTHR47506">
    <property type="entry name" value="TRANSCRIPTIONAL REGULATORY PROTEIN"/>
    <property type="match status" value="1"/>
</dbReference>
<dbReference type="SUPFAM" id="SSF48498">
    <property type="entry name" value="Tetracyclin repressor-like, C-terminal domain"/>
    <property type="match status" value="1"/>
</dbReference>
<keyword evidence="3" id="KW-0804">Transcription</keyword>
<organism evidence="6 7">
    <name type="scientific">Nonomuraea montanisoli</name>
    <dbReference type="NCBI Taxonomy" id="2741721"/>
    <lineage>
        <taxon>Bacteria</taxon>
        <taxon>Bacillati</taxon>
        <taxon>Actinomycetota</taxon>
        <taxon>Actinomycetes</taxon>
        <taxon>Streptosporangiales</taxon>
        <taxon>Streptosporangiaceae</taxon>
        <taxon>Nonomuraea</taxon>
    </lineage>
</organism>
<dbReference type="InterPro" id="IPR036271">
    <property type="entry name" value="Tet_transcr_reg_TetR-rel_C_sf"/>
</dbReference>
<dbReference type="AlphaFoldDB" id="A0A7Y6I7H0"/>
<evidence type="ECO:0000256" key="4">
    <source>
        <dbReference type="PROSITE-ProRule" id="PRU00335"/>
    </source>
</evidence>
<evidence type="ECO:0000256" key="2">
    <source>
        <dbReference type="ARBA" id="ARBA00023125"/>
    </source>
</evidence>
<feature type="DNA-binding region" description="H-T-H motif" evidence="4">
    <location>
        <begin position="29"/>
        <end position="48"/>
    </location>
</feature>
<reference evidence="6 7" key="1">
    <citation type="submission" date="2020-06" db="EMBL/GenBank/DDBJ databases">
        <title>Nonomuraea sp. SMC257, a novel actinomycete isolated from soil.</title>
        <authorList>
            <person name="Chanama M."/>
        </authorList>
    </citation>
    <scope>NUCLEOTIDE SEQUENCE [LARGE SCALE GENOMIC DNA]</scope>
    <source>
        <strain evidence="6 7">SMC257</strain>
    </source>
</reference>
<feature type="domain" description="HTH tetR-type" evidence="5">
    <location>
        <begin position="7"/>
        <end position="66"/>
    </location>
</feature>
<dbReference type="EMBL" id="JABWGN010000006">
    <property type="protein sequence ID" value="NUW32981.1"/>
    <property type="molecule type" value="Genomic_DNA"/>
</dbReference>
<sequence length="193" mass="21098">MTTRTAPGPRERLLDAARRLTYTQGMAVGVDALLKAANVARRSLYEHFGGKDGLIVEVLRLTTAEDEEWYRLTMRGAGDDPRARLLAVFDGLAEAIDTPDFRGCRYLAADLALADPAHPGHAVTREYRECVHRLLEDELRRLAHPRPEHAATQLLLLVDGALAAGATRPGTDPAASARELAEHVLDLPRHVAA</sequence>
<dbReference type="PROSITE" id="PS50977">
    <property type="entry name" value="HTH_TETR_2"/>
    <property type="match status" value="1"/>
</dbReference>
<name>A0A7Y6I7H0_9ACTN</name>
<evidence type="ECO:0000313" key="7">
    <source>
        <dbReference type="Proteomes" id="UP000586042"/>
    </source>
</evidence>
<keyword evidence="1" id="KW-0805">Transcription regulation</keyword>
<proteinExistence type="predicted"/>
<dbReference type="PANTHER" id="PTHR47506:SF1">
    <property type="entry name" value="HTH-TYPE TRANSCRIPTIONAL REGULATOR YJDC"/>
    <property type="match status" value="1"/>
</dbReference>
<evidence type="ECO:0000259" key="5">
    <source>
        <dbReference type="PROSITE" id="PS50977"/>
    </source>
</evidence>
<dbReference type="RefSeq" id="WP_175590438.1">
    <property type="nucleotide sequence ID" value="NZ_JABWGN010000006.1"/>
</dbReference>
<dbReference type="InterPro" id="IPR009057">
    <property type="entry name" value="Homeodomain-like_sf"/>
</dbReference>
<dbReference type="Proteomes" id="UP000586042">
    <property type="component" value="Unassembled WGS sequence"/>
</dbReference>
<keyword evidence="2 4" id="KW-0238">DNA-binding</keyword>